<dbReference type="SUPFAM" id="SSF143100">
    <property type="entry name" value="TTHA1013/TTHA0281-like"/>
    <property type="match status" value="1"/>
</dbReference>
<dbReference type="EMBL" id="JAAXCZ010000026">
    <property type="protein sequence ID" value="MBC2385359.1"/>
    <property type="molecule type" value="Genomic_DNA"/>
</dbReference>
<evidence type="ECO:0000313" key="8">
    <source>
        <dbReference type="Proteomes" id="UP000534677"/>
    </source>
</evidence>
<dbReference type="Gene3D" id="1.10.150.130">
    <property type="match status" value="1"/>
</dbReference>
<gene>
    <name evidence="7" type="ORF">HF209_30865</name>
</gene>
<evidence type="ECO:0000259" key="6">
    <source>
        <dbReference type="PROSITE" id="PS51900"/>
    </source>
</evidence>
<evidence type="ECO:0000313" key="7">
    <source>
        <dbReference type="EMBL" id="MBC2385359.1"/>
    </source>
</evidence>
<dbReference type="Gene3D" id="1.10.443.10">
    <property type="entry name" value="Intergrase catalytic core"/>
    <property type="match status" value="1"/>
</dbReference>
<keyword evidence="2 4" id="KW-0238">DNA-binding</keyword>
<evidence type="ECO:0000259" key="5">
    <source>
        <dbReference type="PROSITE" id="PS51898"/>
    </source>
</evidence>
<dbReference type="InterPro" id="IPR013762">
    <property type="entry name" value="Integrase-like_cat_sf"/>
</dbReference>
<evidence type="ECO:0000256" key="1">
    <source>
        <dbReference type="ARBA" id="ARBA00022908"/>
    </source>
</evidence>
<dbReference type="Pfam" id="PF00589">
    <property type="entry name" value="Phage_integrase"/>
    <property type="match status" value="1"/>
</dbReference>
<feature type="domain" description="Tyr recombinase" evidence="5">
    <location>
        <begin position="119"/>
        <end position="286"/>
    </location>
</feature>
<reference evidence="7 8" key="1">
    <citation type="submission" date="2020-04" db="EMBL/GenBank/DDBJ databases">
        <title>Pseudomonas crami sp. nov., a novel proteolytic bacterial species isolated from cream.</title>
        <authorList>
            <person name="Hofmann K."/>
            <person name="Woller A."/>
            <person name="Huptas C."/>
            <person name="Wenning M."/>
            <person name="Scherer S."/>
            <person name="Doll E.V."/>
        </authorList>
    </citation>
    <scope>NUCLEOTIDE SEQUENCE [LARGE SCALE GENOMIC DNA]</scope>
    <source>
        <strain evidence="7 8">WS 5096</strain>
    </source>
</reference>
<dbReference type="InterPro" id="IPR035069">
    <property type="entry name" value="TTHA1013/TTHA0281-like"/>
</dbReference>
<evidence type="ECO:0000256" key="2">
    <source>
        <dbReference type="ARBA" id="ARBA00023125"/>
    </source>
</evidence>
<dbReference type="PROSITE" id="PS51898">
    <property type="entry name" value="TYR_RECOMBINASE"/>
    <property type="match status" value="1"/>
</dbReference>
<keyword evidence="3" id="KW-0233">DNA recombination</keyword>
<dbReference type="Gene3D" id="3.30.160.250">
    <property type="match status" value="1"/>
</dbReference>
<dbReference type="InterPro" id="IPR010998">
    <property type="entry name" value="Integrase_recombinase_N"/>
</dbReference>
<feature type="domain" description="Core-binding (CB)" evidence="6">
    <location>
        <begin position="10"/>
        <end position="97"/>
    </location>
</feature>
<dbReference type="SUPFAM" id="SSF56349">
    <property type="entry name" value="DNA breaking-rejoining enzymes"/>
    <property type="match status" value="1"/>
</dbReference>
<dbReference type="Proteomes" id="UP000534677">
    <property type="component" value="Unassembled WGS sequence"/>
</dbReference>
<evidence type="ECO:0000256" key="3">
    <source>
        <dbReference type="ARBA" id="ARBA00023172"/>
    </source>
</evidence>
<organism evidence="7 8">
    <name type="scientific">Pseudomonas cremoris</name>
    <dbReference type="NCBI Taxonomy" id="2724178"/>
    <lineage>
        <taxon>Bacteria</taxon>
        <taxon>Pseudomonadati</taxon>
        <taxon>Pseudomonadota</taxon>
        <taxon>Gammaproteobacteria</taxon>
        <taxon>Pseudomonadales</taxon>
        <taxon>Pseudomonadaceae</taxon>
        <taxon>Pseudomonas</taxon>
    </lineage>
</organism>
<dbReference type="PROSITE" id="PS51900">
    <property type="entry name" value="CB"/>
    <property type="match status" value="1"/>
</dbReference>
<dbReference type="CDD" id="cd00796">
    <property type="entry name" value="INT_Rci_Hp1_C"/>
    <property type="match status" value="1"/>
</dbReference>
<name>A0ABR6TH95_9PSED</name>
<keyword evidence="1" id="KW-0229">DNA integration</keyword>
<keyword evidence="8" id="KW-1185">Reference proteome</keyword>
<comment type="caution">
    <text evidence="7">The sequence shown here is derived from an EMBL/GenBank/DDBJ whole genome shotgun (WGS) entry which is preliminary data.</text>
</comment>
<evidence type="ECO:0000256" key="4">
    <source>
        <dbReference type="PROSITE-ProRule" id="PRU01248"/>
    </source>
</evidence>
<dbReference type="InterPro" id="IPR050090">
    <property type="entry name" value="Tyrosine_recombinase_XerCD"/>
</dbReference>
<sequence length="388" mass="44597">MEVQNVNLDATLDVALQRYRLEVSILKKGYVQETYRLEQIRRTDLAKKPVRDITSKDIASYRDMRLSEINARTRKTLSPATVRLEMSLMSNLFDIARIEWGLCEKNPVKDVRKPKSPPGRDRRLTPREERLILRYCHQHSNEQLYSIVVLALETAMRQGEILKLEWQHINLKNQIAHLPDTKNGTKRDIPLSLKARDMLIRLGVRSHGKVFGYTSNGLKSTWRFMLIKIGIQDLHFHDLRHEACSRLFELGTLDVMEIAAISGHKSLAMLKRYTHLRANKLVRKLEGNTHRGQQVVVSQLVPYPAHLSTSGNGVEIRLLDFDDVVGRGADMAEAVQSAQNALLRHLMIALRDRQRVPQPNQYLEPVEESKVIMLDPLSRTTDLLRKSA</sequence>
<dbReference type="InterPro" id="IPR011010">
    <property type="entry name" value="DNA_brk_join_enz"/>
</dbReference>
<dbReference type="InterPro" id="IPR002104">
    <property type="entry name" value="Integrase_catalytic"/>
</dbReference>
<dbReference type="InterPro" id="IPR044068">
    <property type="entry name" value="CB"/>
</dbReference>
<proteinExistence type="predicted"/>
<dbReference type="PANTHER" id="PTHR30349">
    <property type="entry name" value="PHAGE INTEGRASE-RELATED"/>
    <property type="match status" value="1"/>
</dbReference>
<accession>A0ABR6TH95</accession>
<protein>
    <submittedName>
        <fullName evidence="7">Site-specific integrase</fullName>
    </submittedName>
</protein>
<dbReference type="PANTHER" id="PTHR30349:SF94">
    <property type="entry name" value="INTEGRASE_RECOMBINASE HI_1414-RELATED"/>
    <property type="match status" value="1"/>
</dbReference>